<evidence type="ECO:0000256" key="1">
    <source>
        <dbReference type="ARBA" id="ARBA00022723"/>
    </source>
</evidence>
<evidence type="ECO:0000313" key="6">
    <source>
        <dbReference type="Proteomes" id="UP000252731"/>
    </source>
</evidence>
<evidence type="ECO:0000256" key="3">
    <source>
        <dbReference type="ARBA" id="ARBA00023014"/>
    </source>
</evidence>
<dbReference type="Gene3D" id="3.80.30.30">
    <property type="match status" value="1"/>
</dbReference>
<keyword evidence="3" id="KW-0411">Iron-sulfur</keyword>
<feature type="domain" description="Radical SAM core" evidence="4">
    <location>
        <begin position="51"/>
        <end position="205"/>
    </location>
</feature>
<reference evidence="5 6" key="1">
    <citation type="submission" date="2018-06" db="EMBL/GenBank/DDBJ databases">
        <title>Freshwater and sediment microbial communities from various areas in North America, analyzing microbe dynamics in response to fracking.</title>
        <authorList>
            <person name="Lamendella R."/>
        </authorList>
    </citation>
    <scope>NUCLEOTIDE SEQUENCE [LARGE SCALE GENOMIC DNA]</scope>
    <source>
        <strain evidence="5 6">14_TX</strain>
    </source>
</reference>
<dbReference type="SFLD" id="SFLDS00029">
    <property type="entry name" value="Radical_SAM"/>
    <property type="match status" value="1"/>
</dbReference>
<sequence>MLTSGNHSVTFEQEHTFDLVIALNTQIKEIISKSILTPAKGAIDNFTHSLNPYAGCAFGCKYCYVRELPVSIFREEEWGAWIDIKSNAAELLEKELAKAKKRGKVAIFMSSSTDPYQPIEYTSKLTRSLLEVMLENQPDFLHVQTRSPLVKRDIDLFQQFGDSIRISMTIETDKEEVRKAFAPAAPPIPARMAALKDIKDAGIVTQATLAPLLPCSREFPAKLKSIANRVTIDDFWMGDGSGGRRTERLGIRKIFDELGLGKWYNPSAYKVVLKMLDREFQDAPIQLGVSKAGFSPYGK</sequence>
<dbReference type="InterPro" id="IPR007197">
    <property type="entry name" value="rSAM"/>
</dbReference>
<dbReference type="SUPFAM" id="SSF102114">
    <property type="entry name" value="Radical SAM enzymes"/>
    <property type="match status" value="1"/>
</dbReference>
<keyword evidence="1" id="KW-0479">Metal-binding</keyword>
<proteinExistence type="predicted"/>
<dbReference type="Pfam" id="PF04055">
    <property type="entry name" value="Radical_SAM"/>
    <property type="match status" value="1"/>
</dbReference>
<dbReference type="GO" id="GO:0051536">
    <property type="term" value="F:iron-sulfur cluster binding"/>
    <property type="evidence" value="ECO:0007669"/>
    <property type="project" value="UniProtKB-KW"/>
</dbReference>
<keyword evidence="2" id="KW-0408">Iron</keyword>
<dbReference type="PANTHER" id="PTHR43432:SF3">
    <property type="entry name" value="SLR0285 PROTEIN"/>
    <property type="match status" value="1"/>
</dbReference>
<comment type="caution">
    <text evidence="5">The sequence shown here is derived from an EMBL/GenBank/DDBJ whole genome shotgun (WGS) entry which is preliminary data.</text>
</comment>
<gene>
    <name evidence="5" type="ORF">DFO70_106329</name>
</gene>
<dbReference type="GO" id="GO:0046872">
    <property type="term" value="F:metal ion binding"/>
    <property type="evidence" value="ECO:0007669"/>
    <property type="project" value="UniProtKB-KW"/>
</dbReference>
<dbReference type="STRING" id="1399.VL14_14120"/>
<dbReference type="InterPro" id="IPR040086">
    <property type="entry name" value="MJ0683-like"/>
</dbReference>
<keyword evidence="6" id="KW-1185">Reference proteome</keyword>
<dbReference type="GO" id="GO:0003824">
    <property type="term" value="F:catalytic activity"/>
    <property type="evidence" value="ECO:0007669"/>
    <property type="project" value="InterPro"/>
</dbReference>
<dbReference type="Proteomes" id="UP000252731">
    <property type="component" value="Unassembled WGS sequence"/>
</dbReference>
<organism evidence="5 6">
    <name type="scientific">Cytobacillus firmus</name>
    <name type="common">Bacillus firmus</name>
    <dbReference type="NCBI Taxonomy" id="1399"/>
    <lineage>
        <taxon>Bacteria</taxon>
        <taxon>Bacillati</taxon>
        <taxon>Bacillota</taxon>
        <taxon>Bacilli</taxon>
        <taxon>Bacillales</taxon>
        <taxon>Bacillaceae</taxon>
        <taxon>Cytobacillus</taxon>
    </lineage>
</organism>
<dbReference type="EMBL" id="QNSF01000006">
    <property type="protein sequence ID" value="RBP93194.1"/>
    <property type="molecule type" value="Genomic_DNA"/>
</dbReference>
<name>A0A366JVD8_CYTFI</name>
<dbReference type="AlphaFoldDB" id="A0A366JVD8"/>
<evidence type="ECO:0000259" key="4">
    <source>
        <dbReference type="Pfam" id="PF04055"/>
    </source>
</evidence>
<evidence type="ECO:0000256" key="2">
    <source>
        <dbReference type="ARBA" id="ARBA00023004"/>
    </source>
</evidence>
<dbReference type="InterPro" id="IPR058240">
    <property type="entry name" value="rSAM_sf"/>
</dbReference>
<protein>
    <submittedName>
        <fullName evidence="5">Radical SAM family protein</fullName>
    </submittedName>
</protein>
<dbReference type="SFLD" id="SFLDG01084">
    <property type="entry name" value="Uncharacterised_Radical_SAM_Su"/>
    <property type="match status" value="1"/>
</dbReference>
<evidence type="ECO:0000313" key="5">
    <source>
        <dbReference type="EMBL" id="RBP93194.1"/>
    </source>
</evidence>
<dbReference type="CDD" id="cd01335">
    <property type="entry name" value="Radical_SAM"/>
    <property type="match status" value="1"/>
</dbReference>
<dbReference type="PANTHER" id="PTHR43432">
    <property type="entry name" value="SLR0285 PROTEIN"/>
    <property type="match status" value="1"/>
</dbReference>
<accession>A0A366JVD8</accession>